<dbReference type="Proteomes" id="UP000053070">
    <property type="component" value="Unassembled WGS sequence"/>
</dbReference>
<protein>
    <submittedName>
        <fullName evidence="1">Uncharacterized protein</fullName>
    </submittedName>
</protein>
<proteinExistence type="predicted"/>
<evidence type="ECO:0000313" key="2">
    <source>
        <dbReference type="Proteomes" id="UP000053070"/>
    </source>
</evidence>
<evidence type="ECO:0000313" key="1">
    <source>
        <dbReference type="EMBL" id="KLE31854.1"/>
    </source>
</evidence>
<dbReference type="STRING" id="502682.BMF35_a1062"/>
<dbReference type="SUPFAM" id="SSF53649">
    <property type="entry name" value="Alkaline phosphatase-like"/>
    <property type="match status" value="1"/>
</dbReference>
<keyword evidence="2" id="KW-1185">Reference proteome</keyword>
<dbReference type="InterPro" id="IPR017850">
    <property type="entry name" value="Alkaline_phosphatase_core_sf"/>
</dbReference>
<reference evidence="1 2" key="1">
    <citation type="submission" date="2015-04" db="EMBL/GenBank/DDBJ databases">
        <title>The draft genome sequence of Erythrobacr gangjinensis K7-2.</title>
        <authorList>
            <person name="Zhuang L."/>
            <person name="Liu Y."/>
            <person name="Shao Z."/>
        </authorList>
    </citation>
    <scope>NUCLEOTIDE SEQUENCE [LARGE SCALE GENOMIC DNA]</scope>
    <source>
        <strain evidence="1 2">K7-2</strain>
    </source>
</reference>
<comment type="caution">
    <text evidence="1">The sequence shown here is derived from an EMBL/GenBank/DDBJ whole genome shotgun (WGS) entry which is preliminary data.</text>
</comment>
<accession>A0A0G9MML5</accession>
<dbReference type="EMBL" id="LBHC01000002">
    <property type="protein sequence ID" value="KLE31854.1"/>
    <property type="molecule type" value="Genomic_DNA"/>
</dbReference>
<name>A0A0G9MML5_9SPHN</name>
<dbReference type="OrthoDB" id="244470at2"/>
<dbReference type="AlphaFoldDB" id="A0A0G9MML5"/>
<dbReference type="PATRIC" id="fig|502682.8.peg.2099"/>
<gene>
    <name evidence="1" type="ORF">AAW01_10280</name>
</gene>
<dbReference type="RefSeq" id="WP_047007204.1">
    <property type="nucleotide sequence ID" value="NZ_CP018097.1"/>
</dbReference>
<organism evidence="1 2">
    <name type="scientific">Aurantiacibacter gangjinensis</name>
    <dbReference type="NCBI Taxonomy" id="502682"/>
    <lineage>
        <taxon>Bacteria</taxon>
        <taxon>Pseudomonadati</taxon>
        <taxon>Pseudomonadota</taxon>
        <taxon>Alphaproteobacteria</taxon>
        <taxon>Sphingomonadales</taxon>
        <taxon>Erythrobacteraceae</taxon>
        <taxon>Aurantiacibacter</taxon>
    </lineage>
</organism>
<dbReference type="KEGG" id="egn:BMF35_a1062"/>
<sequence length="471" mass="52817">MRSTKTIFYELNEVPRRVFEHFAAQPGYGAFARLAKHARKYETMAEDTGHLSPWITWPTLHRGVTNEMHEISDFGMDLSAVNREVPPVWSLLQKAGRKVGLFGSLHSYPMPADASDYAFYVPDTFAAGPETFPKKFESFQRFNIAMVEQNAMNVKRGLPLRDAATFLRNAPGLGLAPRTVAKLAGQLASERVNKDRVVRRRSSQAQLAFDFFFKALKQEKPDASFFFTNHVASSMHRYWPSLFPADYEAGRFPEEWTKQWGGEIPFAMKEANDQIARLLDLCDRTGEFQLVVTTSMGQEAVEERAPVTSAVTISNMARLMDGLGLSREDWERRPSMAPQYNVHVKDGAKQQLIQRLGGLDISGHHIDVQDLGNNILRLELKAENLETLDVQLQGDAVDAESIGITNMHLQDAAGANAYHIPQGLMLIYDPQDRATRPDFESHGISTREIAPSILQAFNVERPGYMSAGQGL</sequence>
<dbReference type="Gene3D" id="3.40.720.10">
    <property type="entry name" value="Alkaline Phosphatase, subunit A"/>
    <property type="match status" value="1"/>
</dbReference>